<dbReference type="Proteomes" id="UP000644192">
    <property type="component" value="Unassembled WGS sequence"/>
</dbReference>
<evidence type="ECO:0008006" key="10">
    <source>
        <dbReference type="Google" id="ProtNLM"/>
    </source>
</evidence>
<evidence type="ECO:0000313" key="4">
    <source>
        <dbReference type="EMBL" id="OTI61800.1"/>
    </source>
</evidence>
<feature type="chain" id="PRO_5015028021" description="Lipoprotein" evidence="1">
    <location>
        <begin position="30"/>
        <end position="346"/>
    </location>
</feature>
<dbReference type="Proteomes" id="UP000194857">
    <property type="component" value="Unassembled WGS sequence"/>
</dbReference>
<feature type="signal peptide" evidence="1">
    <location>
        <begin position="1"/>
        <end position="29"/>
    </location>
</feature>
<reference evidence="6 9" key="3">
    <citation type="submission" date="2017-08" db="EMBL/GenBank/DDBJ databases">
        <authorList>
            <person name="Feschi L."/>
            <person name="Jeukens J."/>
            <person name="Emond-Rheault J.-G."/>
            <person name="Kukavica-Ibrulj I."/>
            <person name="Boyle B."/>
            <person name="Levesque R.C."/>
        </authorList>
    </citation>
    <scope>NUCLEOTIDE SEQUENCE [LARGE SCALE GENOMIC DNA]</scope>
    <source>
        <strain evidence="6 9">PA-W36</strain>
    </source>
</reference>
<evidence type="ECO:0000313" key="9">
    <source>
        <dbReference type="Proteomes" id="UP000284767"/>
    </source>
</evidence>
<evidence type="ECO:0000313" key="5">
    <source>
        <dbReference type="EMBL" id="RMS65926.1"/>
    </source>
</evidence>
<proteinExistence type="predicted"/>
<dbReference type="Proteomes" id="UP000284767">
    <property type="component" value="Unassembled WGS sequence"/>
</dbReference>
<reference evidence="6 9" key="5">
    <citation type="submission" date="2019-01" db="EMBL/GenBank/DDBJ databases">
        <title>The Pseudomonas aeruginosa pan-genome provides new insights on its population structure, horizontal gene transfer and pathogenicity.</title>
        <authorList>
            <person name="Freschi L."/>
            <person name="Vincent A.T."/>
            <person name="Jeukens J."/>
            <person name="Emond-Rheault J.-G."/>
            <person name="Kukavica-Ibrulj I."/>
            <person name="Dupont M.-J."/>
            <person name="Charette S.J."/>
            <person name="Boyle B."/>
            <person name="Levesque R.C."/>
        </authorList>
    </citation>
    <scope>NUCLEOTIDE SEQUENCE [LARGE SCALE GENOMIC DNA]</scope>
    <source>
        <strain evidence="6 9">PA-W36</strain>
    </source>
</reference>
<dbReference type="RefSeq" id="WP_003102461.1">
    <property type="nucleotide sequence ID" value="NZ_AP031604.1"/>
</dbReference>
<dbReference type="EMBL" id="WXZT01000006">
    <property type="protein sequence ID" value="MZZ12743.1"/>
    <property type="molecule type" value="Genomic_DNA"/>
</dbReference>
<evidence type="ECO:0000313" key="3">
    <source>
        <dbReference type="EMBL" id="MZZ12743.1"/>
    </source>
</evidence>
<name>A0A072ZNU1_PSEAI</name>
<reference evidence="3" key="6">
    <citation type="submission" date="2020-01" db="EMBL/GenBank/DDBJ databases">
        <title>Bacteria Cultured from War Wounds Associated with the Conflict in Eastern Ukraine.</title>
        <authorList>
            <person name="Snesrud E."/>
            <person name="Galac M.R."/>
            <person name="Mc Gann P."/>
            <person name="Valentine K."/>
            <person name="Viacheslav K."/>
        </authorList>
    </citation>
    <scope>NUCLEOTIDE SEQUENCE</scope>
    <source>
        <strain evidence="3">VNMU148</strain>
    </source>
</reference>
<organism evidence="6 9">
    <name type="scientific">Pseudomonas aeruginosa</name>
    <dbReference type="NCBI Taxonomy" id="287"/>
    <lineage>
        <taxon>Bacteria</taxon>
        <taxon>Pseudomonadati</taxon>
        <taxon>Pseudomonadota</taxon>
        <taxon>Gammaproteobacteria</taxon>
        <taxon>Pseudomonadales</taxon>
        <taxon>Pseudomonadaceae</taxon>
        <taxon>Pseudomonas</taxon>
    </lineage>
</organism>
<keyword evidence="1" id="KW-0732">Signal</keyword>
<dbReference type="EMBL" id="RBSQ01000052">
    <property type="protein sequence ID" value="RMS65926.1"/>
    <property type="molecule type" value="Genomic_DNA"/>
</dbReference>
<dbReference type="OMA" id="QSFANND"/>
<accession>A0A072ZNU1</accession>
<dbReference type="PROSITE" id="PS51257">
    <property type="entry name" value="PROKAR_LIPOPROTEIN"/>
    <property type="match status" value="1"/>
</dbReference>
<evidence type="ECO:0000313" key="6">
    <source>
        <dbReference type="EMBL" id="RPM04802.1"/>
    </source>
</evidence>
<evidence type="ECO:0000256" key="1">
    <source>
        <dbReference type="SAM" id="SignalP"/>
    </source>
</evidence>
<dbReference type="EMBL" id="NSNE01000026">
    <property type="protein sequence ID" value="RPM04802.1"/>
    <property type="molecule type" value="Genomic_DNA"/>
</dbReference>
<dbReference type="EMBL" id="KT454971">
    <property type="protein sequence ID" value="ALI58885.1"/>
    <property type="molecule type" value="Genomic_DNA"/>
</dbReference>
<reference evidence="4 7" key="2">
    <citation type="submission" date="2017-05" db="EMBL/GenBank/DDBJ databases">
        <authorList>
            <person name="Song R."/>
            <person name="Chenine A.L."/>
            <person name="Ruprecht R.M."/>
        </authorList>
    </citation>
    <scope>NUCLEOTIDE SEQUENCE [LARGE SCALE GENOMIC DNA]</scope>
    <source>
        <strain evidence="4 7">S567_C10_BS</strain>
    </source>
</reference>
<sequence>MKTIARRLSPFAILLPASLLSACASLGNAGLGGSQQNPTNQLLNMIDEATREGMSVVLVPALMPNKSVTDLSSYSHRVIFKNKDVPGIAYMQAFANNDLEKIKEAVYLWDFLEVNIVPPGTYLLSGGIDYKIDSTLAQIKAPKGQPAASPLGSVNLSAVLYRRFVKENYWRDASYADKTYTQNVCSAVHMASGQCVGWTEQQYSQREMVSDAGWAEGTKIEDVPSIKLQAQIPDAYAPLSFTIQPGQILLSDRFHLKTPAVSYDRKTCKAVDTQNIKCALQDIQVFMRPAPMELTKRFIDREQPRLDETGRQVLARIQPMKTEILGEAGMEDLTWGLPVSLKRKAR</sequence>
<dbReference type="EMBL" id="NFFZ01000006">
    <property type="protein sequence ID" value="OTI61800.1"/>
    <property type="molecule type" value="Genomic_DNA"/>
</dbReference>
<protein>
    <recommendedName>
        <fullName evidence="10">Lipoprotein</fullName>
    </recommendedName>
</protein>
<reference evidence="5 8" key="4">
    <citation type="submission" date="2018-08" db="EMBL/GenBank/DDBJ databases">
        <title>Recombination of ecologically and evolutionarily significant loci maintains genetic cohesion in the Pseudomonas syringae species complex.</title>
        <authorList>
            <person name="Dillon M."/>
            <person name="Thakur S."/>
            <person name="Almeida R.N.D."/>
            <person name="Weir B.S."/>
            <person name="Guttman D.S."/>
        </authorList>
    </citation>
    <scope>NUCLEOTIDE SEQUENCE [LARGE SCALE GENOMIC DNA]</scope>
    <source>
        <strain evidence="5 8">ICMP 7846</strain>
    </source>
</reference>
<dbReference type="eggNOG" id="ENOG5033WSW">
    <property type="taxonomic scope" value="Bacteria"/>
</dbReference>
<evidence type="ECO:0000313" key="7">
    <source>
        <dbReference type="Proteomes" id="UP000194857"/>
    </source>
</evidence>
<gene>
    <name evidence="5" type="ORF">ALP65_00928</name>
    <name evidence="4" type="ORF">CAZ10_13965</name>
    <name evidence="2" type="ORF">CCBH4851_00181</name>
    <name evidence="3" type="ORF">GUL26_10835</name>
    <name evidence="6" type="ORF">IPC1295_29785</name>
</gene>
<dbReference type="Proteomes" id="UP000270834">
    <property type="component" value="Unassembled WGS sequence"/>
</dbReference>
<reference evidence="2" key="1">
    <citation type="submission" date="2015-08" db="EMBL/GenBank/DDBJ databases">
        <title>Pseudomonas aeruginosa strain CCBH4851 chromosome region.</title>
        <authorList>
            <person name="Silveira M.C."/>
            <person name="Carvalho-Assef A.P.D."/>
            <person name="Albano R.M."/>
        </authorList>
    </citation>
    <scope>NUCLEOTIDE SEQUENCE</scope>
    <source>
        <strain evidence="2">CCBH4851</strain>
    </source>
</reference>
<dbReference type="PATRIC" id="fig|287.1479.peg.976"/>
<evidence type="ECO:0000313" key="8">
    <source>
        <dbReference type="Proteomes" id="UP000270834"/>
    </source>
</evidence>
<dbReference type="AlphaFoldDB" id="A0A072ZNU1"/>
<evidence type="ECO:0000313" key="2">
    <source>
        <dbReference type="EMBL" id="ALI58885.1"/>
    </source>
</evidence>